<dbReference type="Pfam" id="PF13614">
    <property type="entry name" value="AAA_31"/>
    <property type="match status" value="1"/>
</dbReference>
<evidence type="ECO:0000259" key="1">
    <source>
        <dbReference type="Pfam" id="PF13614"/>
    </source>
</evidence>
<organism evidence="2 3">
    <name type="scientific">Bacillus mycoides</name>
    <dbReference type="NCBI Taxonomy" id="1405"/>
    <lineage>
        <taxon>Bacteria</taxon>
        <taxon>Bacillati</taxon>
        <taxon>Bacillota</taxon>
        <taxon>Bacilli</taxon>
        <taxon>Bacillales</taxon>
        <taxon>Bacillaceae</taxon>
        <taxon>Bacillus</taxon>
        <taxon>Bacillus cereus group</taxon>
    </lineage>
</organism>
<accession>A0AAP8GV16</accession>
<name>A0AAP8GV16_BACMY</name>
<dbReference type="AlphaFoldDB" id="A0AAP8GV16"/>
<protein>
    <recommendedName>
        <fullName evidence="1">AAA domain-containing protein</fullName>
    </recommendedName>
</protein>
<reference evidence="2 3" key="1">
    <citation type="submission" date="2016-10" db="EMBL/GenBank/DDBJ databases">
        <title>Genome Sequence of Bacillus weihenstephanensis GM6LP.</title>
        <authorList>
            <person name="Poehlein A."/>
            <person name="Wemheuer F."/>
            <person name="Hollensteiner J."/>
            <person name="Wemheuer B."/>
        </authorList>
    </citation>
    <scope>NUCLEOTIDE SEQUENCE [LARGE SCALE GENOMIC DNA]</scope>
    <source>
        <strain evidence="2 3">GM6LP</strain>
    </source>
</reference>
<dbReference type="RefSeq" id="WP_000715265.1">
    <property type="nucleotide sequence ID" value="NZ_CP035971.1"/>
</dbReference>
<dbReference type="InterPro" id="IPR025669">
    <property type="entry name" value="AAA_dom"/>
</dbReference>
<dbReference type="PANTHER" id="PTHR13696:SF98">
    <property type="entry name" value="PLASMID PARTITION PROTEIN A"/>
    <property type="match status" value="1"/>
</dbReference>
<proteinExistence type="predicted"/>
<dbReference type="InterPro" id="IPR050678">
    <property type="entry name" value="DNA_Partitioning_ATPase"/>
</dbReference>
<dbReference type="NCBIfam" id="NF041283">
    <property type="entry name" value="PrgP"/>
    <property type="match status" value="1"/>
</dbReference>
<evidence type="ECO:0000313" key="3">
    <source>
        <dbReference type="Proteomes" id="UP000236165"/>
    </source>
</evidence>
<dbReference type="Proteomes" id="UP000236165">
    <property type="component" value="Unassembled WGS sequence"/>
</dbReference>
<dbReference type="EMBL" id="MKZQ01000038">
    <property type="protein sequence ID" value="PJN69641.1"/>
    <property type="molecule type" value="Genomic_DNA"/>
</dbReference>
<dbReference type="SUPFAM" id="SSF52540">
    <property type="entry name" value="P-loop containing nucleoside triphosphate hydrolases"/>
    <property type="match status" value="1"/>
</dbReference>
<dbReference type="InterPro" id="IPR027417">
    <property type="entry name" value="P-loop_NTPase"/>
</dbReference>
<dbReference type="Gene3D" id="3.40.50.300">
    <property type="entry name" value="P-loop containing nucleotide triphosphate hydrolases"/>
    <property type="match status" value="1"/>
</dbReference>
<dbReference type="PANTHER" id="PTHR13696">
    <property type="entry name" value="P-LOOP CONTAINING NUCLEOSIDE TRIPHOSPHATE HYDROLASE"/>
    <property type="match status" value="1"/>
</dbReference>
<sequence>MKKGHVIINAQQKGGVGKTTDSCMESLVASLVFNKKVLFIDTDLQGNGTTFLAKSFKIEEMQKTLMKCLEDGNLSDGIIKLHENLDMIPCGYDMRKYTDFLIENFKTTEDRTFYFAKLLDKIKYDYDYIFIDIPPSTDLKVDNAMVASDFVIVVQETQQFSYEGSQRLIFDYLQTLVDDFGHLVKMNVVGILPVLLQKKRSLHNEIVKNTIETFGEENVFSTIINNHARLEWYPRIGFQFEDHHDKRMLALFCDVFCELEERIHLFETKGDIVDYKYTPKYFVDNKLTKLGKGIDIGEFNKETTTQRS</sequence>
<feature type="domain" description="AAA" evidence="1">
    <location>
        <begin position="5"/>
        <end position="169"/>
    </location>
</feature>
<gene>
    <name evidence="2" type="ORF">BACWE_34820</name>
</gene>
<comment type="caution">
    <text evidence="2">The sequence shown here is derived from an EMBL/GenBank/DDBJ whole genome shotgun (WGS) entry which is preliminary data.</text>
</comment>
<dbReference type="CDD" id="cd02042">
    <property type="entry name" value="ParAB_family"/>
    <property type="match status" value="1"/>
</dbReference>
<evidence type="ECO:0000313" key="2">
    <source>
        <dbReference type="EMBL" id="PJN69641.1"/>
    </source>
</evidence>